<dbReference type="RefSeq" id="XP_067920475.1">
    <property type="nucleotide sequence ID" value="XM_068067545.1"/>
</dbReference>
<gene>
    <name evidence="1" type="ORF">CSUI_007399</name>
</gene>
<proteinExistence type="predicted"/>
<dbReference type="GeneID" id="94430756"/>
<dbReference type="AlphaFoldDB" id="A0A2C6KE53"/>
<accession>A0A2C6KE53</accession>
<reference evidence="1 2" key="1">
    <citation type="journal article" date="2017" name="Int. J. Parasitol.">
        <title>The genome of the protozoan parasite Cystoisospora suis and a reverse vaccinology approach to identify vaccine candidates.</title>
        <authorList>
            <person name="Palmieri N."/>
            <person name="Shrestha A."/>
            <person name="Ruttkowski B."/>
            <person name="Beck T."/>
            <person name="Vogl C."/>
            <person name="Tomley F."/>
            <person name="Blake D.P."/>
            <person name="Joachim A."/>
        </authorList>
    </citation>
    <scope>NUCLEOTIDE SEQUENCE [LARGE SCALE GENOMIC DNA]</scope>
    <source>
        <strain evidence="1 2">Wien I</strain>
    </source>
</reference>
<dbReference type="Proteomes" id="UP000221165">
    <property type="component" value="Unassembled WGS sequence"/>
</dbReference>
<protein>
    <submittedName>
        <fullName evidence="1">Uncharacterized protein</fullName>
    </submittedName>
</protein>
<sequence>MKNDVRRRGVVSHAFPFIFRGPPSVEEVQTDKWIARHGGFVWMCI</sequence>
<dbReference type="EMBL" id="MIGC01003904">
    <property type="protein sequence ID" value="PHJ18770.1"/>
    <property type="molecule type" value="Genomic_DNA"/>
</dbReference>
<evidence type="ECO:0000313" key="1">
    <source>
        <dbReference type="EMBL" id="PHJ18770.1"/>
    </source>
</evidence>
<evidence type="ECO:0000313" key="2">
    <source>
        <dbReference type="Proteomes" id="UP000221165"/>
    </source>
</evidence>
<keyword evidence="2" id="KW-1185">Reference proteome</keyword>
<organism evidence="1 2">
    <name type="scientific">Cystoisospora suis</name>
    <dbReference type="NCBI Taxonomy" id="483139"/>
    <lineage>
        <taxon>Eukaryota</taxon>
        <taxon>Sar</taxon>
        <taxon>Alveolata</taxon>
        <taxon>Apicomplexa</taxon>
        <taxon>Conoidasida</taxon>
        <taxon>Coccidia</taxon>
        <taxon>Eucoccidiorida</taxon>
        <taxon>Eimeriorina</taxon>
        <taxon>Sarcocystidae</taxon>
        <taxon>Cystoisospora</taxon>
    </lineage>
</organism>
<comment type="caution">
    <text evidence="1">The sequence shown here is derived from an EMBL/GenBank/DDBJ whole genome shotgun (WGS) entry which is preliminary data.</text>
</comment>
<name>A0A2C6KE53_9APIC</name>
<dbReference type="VEuPathDB" id="ToxoDB:CSUI_007399"/>